<dbReference type="AlphaFoldDB" id="A0A369VSR4"/>
<gene>
    <name evidence="1" type="ORF">DVW87_14110</name>
</gene>
<proteinExistence type="predicted"/>
<reference evidence="1 2" key="1">
    <citation type="submission" date="2018-07" db="EMBL/GenBank/DDBJ databases">
        <title>a novel species of Sphingomonas isolated from the rhizosphere soil of Araceae plant.</title>
        <authorList>
            <person name="Zhiyong W."/>
            <person name="Qinglan Z."/>
            <person name="Zhiwei F."/>
            <person name="Ding X."/>
            <person name="Gejiao W."/>
            <person name="Shixue Z."/>
        </authorList>
    </citation>
    <scope>NUCLEOTIDE SEQUENCE [LARGE SCALE GENOMIC DNA]</scope>
    <source>
        <strain evidence="1 2">WZY 27</strain>
    </source>
</reference>
<evidence type="ECO:0000313" key="1">
    <source>
        <dbReference type="EMBL" id="RDE04715.1"/>
    </source>
</evidence>
<dbReference type="RefSeq" id="WP_114688452.1">
    <property type="nucleotide sequence ID" value="NZ_QQNB01000003.1"/>
</dbReference>
<evidence type="ECO:0000313" key="2">
    <source>
        <dbReference type="Proteomes" id="UP000253918"/>
    </source>
</evidence>
<protein>
    <submittedName>
        <fullName evidence="1">DUF1489 family protein</fullName>
    </submittedName>
</protein>
<name>A0A369VSR4_9SPHN</name>
<dbReference type="InterPro" id="IPR008320">
    <property type="entry name" value="UCP032025"/>
</dbReference>
<dbReference type="EMBL" id="QQNB01000003">
    <property type="protein sequence ID" value="RDE04715.1"/>
    <property type="molecule type" value="Genomic_DNA"/>
</dbReference>
<dbReference type="Proteomes" id="UP000253918">
    <property type="component" value="Unassembled WGS sequence"/>
</dbReference>
<sequence>MLHLTKVAFGVGNLEALIERWRVREEDGPFALGTRYLPKRHEEVTGAGSMFWILKHQLVARSPILGFAEAEGGRTAILLSPHLVLVRPRPKRAHQGWRYLEADDAPADMGAAGEAAMLPARLAGELAELGLL</sequence>
<dbReference type="Pfam" id="PF07370">
    <property type="entry name" value="DUF1489"/>
    <property type="match status" value="1"/>
</dbReference>
<comment type="caution">
    <text evidence="1">The sequence shown here is derived from an EMBL/GenBank/DDBJ whole genome shotgun (WGS) entry which is preliminary data.</text>
</comment>
<accession>A0A369VSR4</accession>
<dbReference type="OrthoDB" id="9798292at2"/>
<dbReference type="PIRSF" id="PIRSF032025">
    <property type="entry name" value="UCP032025"/>
    <property type="match status" value="1"/>
</dbReference>
<keyword evidence="2" id="KW-1185">Reference proteome</keyword>
<organism evidence="1 2">
    <name type="scientific">Sphingomonas aracearum</name>
    <dbReference type="NCBI Taxonomy" id="2283317"/>
    <lineage>
        <taxon>Bacteria</taxon>
        <taxon>Pseudomonadati</taxon>
        <taxon>Pseudomonadota</taxon>
        <taxon>Alphaproteobacteria</taxon>
        <taxon>Sphingomonadales</taxon>
        <taxon>Sphingomonadaceae</taxon>
        <taxon>Sphingomonas</taxon>
    </lineage>
</organism>